<evidence type="ECO:0000256" key="4">
    <source>
        <dbReference type="ARBA" id="ARBA00022729"/>
    </source>
</evidence>
<gene>
    <name evidence="6" type="ORF">CKO45_09290</name>
</gene>
<comment type="subcellular location">
    <subcellularLocation>
        <location evidence="1">Periplasm</location>
    </subcellularLocation>
</comment>
<evidence type="ECO:0000256" key="1">
    <source>
        <dbReference type="ARBA" id="ARBA00004418"/>
    </source>
</evidence>
<evidence type="ECO:0000256" key="3">
    <source>
        <dbReference type="ARBA" id="ARBA00022448"/>
    </source>
</evidence>
<evidence type="ECO:0000313" key="7">
    <source>
        <dbReference type="Proteomes" id="UP000697995"/>
    </source>
</evidence>
<evidence type="ECO:0000313" key="6">
    <source>
        <dbReference type="EMBL" id="MBK1658425.1"/>
    </source>
</evidence>
<keyword evidence="4" id="KW-0732">Signal</keyword>
<comment type="caution">
    <text evidence="6">The sequence shown here is derived from an EMBL/GenBank/DDBJ whole genome shotgun (WGS) entry which is preliminary data.</text>
</comment>
<dbReference type="Gene3D" id="3.90.76.10">
    <property type="entry name" value="Dipeptide-binding Protein, Domain 1"/>
    <property type="match status" value="1"/>
</dbReference>
<dbReference type="Proteomes" id="UP000697995">
    <property type="component" value="Unassembled WGS sequence"/>
</dbReference>
<dbReference type="PANTHER" id="PTHR30290">
    <property type="entry name" value="PERIPLASMIC BINDING COMPONENT OF ABC TRANSPORTER"/>
    <property type="match status" value="1"/>
</dbReference>
<dbReference type="InterPro" id="IPR000914">
    <property type="entry name" value="SBP_5_dom"/>
</dbReference>
<dbReference type="Gene3D" id="3.40.190.10">
    <property type="entry name" value="Periplasmic binding protein-like II"/>
    <property type="match status" value="1"/>
</dbReference>
<protein>
    <recommendedName>
        <fullName evidence="5">Solute-binding protein family 5 domain-containing protein</fullName>
    </recommendedName>
</protein>
<dbReference type="Pfam" id="PF00496">
    <property type="entry name" value="SBP_bac_5"/>
    <property type="match status" value="1"/>
</dbReference>
<organism evidence="6 7">
    <name type="scientific">Paracraurococcus ruber</name>
    <dbReference type="NCBI Taxonomy" id="77675"/>
    <lineage>
        <taxon>Bacteria</taxon>
        <taxon>Pseudomonadati</taxon>
        <taxon>Pseudomonadota</taxon>
        <taxon>Alphaproteobacteria</taxon>
        <taxon>Acetobacterales</taxon>
        <taxon>Roseomonadaceae</taxon>
        <taxon>Paracraurococcus</taxon>
    </lineage>
</organism>
<feature type="domain" description="Solute-binding protein family 5" evidence="5">
    <location>
        <begin position="128"/>
        <end position="487"/>
    </location>
</feature>
<dbReference type="EMBL" id="NRSG01000051">
    <property type="protein sequence ID" value="MBK1658425.1"/>
    <property type="molecule type" value="Genomic_DNA"/>
</dbReference>
<keyword evidence="7" id="KW-1185">Reference proteome</keyword>
<keyword evidence="3" id="KW-0813">Transport</keyword>
<comment type="similarity">
    <text evidence="2">Belongs to the bacterial solute-binding protein 5 family.</text>
</comment>
<dbReference type="PIRSF" id="PIRSF002741">
    <property type="entry name" value="MppA"/>
    <property type="match status" value="1"/>
</dbReference>
<dbReference type="SUPFAM" id="SSF53850">
    <property type="entry name" value="Periplasmic binding protein-like II"/>
    <property type="match status" value="1"/>
</dbReference>
<dbReference type="InterPro" id="IPR039424">
    <property type="entry name" value="SBP_5"/>
</dbReference>
<evidence type="ECO:0000259" key="5">
    <source>
        <dbReference type="Pfam" id="PF00496"/>
    </source>
</evidence>
<dbReference type="CDD" id="cd08512">
    <property type="entry name" value="PBP2_NikA_DppA_OppA_like_7"/>
    <property type="match status" value="1"/>
</dbReference>
<dbReference type="Gene3D" id="3.10.105.10">
    <property type="entry name" value="Dipeptide-binding Protein, Domain 3"/>
    <property type="match status" value="1"/>
</dbReference>
<dbReference type="PANTHER" id="PTHR30290:SF10">
    <property type="entry name" value="PERIPLASMIC OLIGOPEPTIDE-BINDING PROTEIN-RELATED"/>
    <property type="match status" value="1"/>
</dbReference>
<name>A0ABS1CV79_9PROT</name>
<proteinExistence type="inferred from homology"/>
<dbReference type="InterPro" id="IPR030678">
    <property type="entry name" value="Peptide/Ni-bd"/>
</dbReference>
<sequence>MHIWPPALLPRRAGAIPLGIVWVPYFHPAGGRRPGGQAGGIMAERERVGIGRRHLIGGQAALFGTLLAGARPAAAQNAARRGTLVIGLDISDPTSLDPARVYQYTNPLPTHAAYDSLVTFAPGDYITIRPQLATEWAWQPDGKTLRFKLRQGVRFPSGRTMTAEDVQFGLRRVLNIKDQPAQYVGHIARVTAVDAATLDIELSDPSQPLLTILAAPEFVAMDRALVVEHGGTDAPDAKDTDKATDWLNANSAGTGPYRLVGWQRNQQIQMVRNPNYWKGTPGYDRVLIRHMGESAAQLLAIQRGDIDVAFNLLPEQLDTLKDNPAIEVKGATSLDFIYMAVVASPDNPALQTKAARQAIGHAIDYDGIIKNLIGGAAVRPTSFLPVGVNGSTEALTREIGFREDLPRARALLAEAGLPQGFSFQLAYGNAAIAGVPYQSLAQKIQADLARVGIRVELAPMDQVNMRTLFLGGKLQATLTFWNPPAPENLLWAAATVDRVAKRVHWDVPPDAPIRKLIAAAAAERDLAKAATLWRQYQEMMVDQANHFVLIQPVYRVAVRRSVAGLDLTAAGWMVELDGAKPAG</sequence>
<reference evidence="6 7" key="1">
    <citation type="journal article" date="2020" name="Microorganisms">
        <title>Osmotic Adaptation and Compatible Solute Biosynthesis of Phototrophic Bacteria as Revealed from Genome Analyses.</title>
        <authorList>
            <person name="Imhoff J.F."/>
            <person name="Rahn T."/>
            <person name="Kunzel S."/>
            <person name="Keller A."/>
            <person name="Neulinger S.C."/>
        </authorList>
    </citation>
    <scope>NUCLEOTIDE SEQUENCE [LARGE SCALE GENOMIC DNA]</scope>
    <source>
        <strain evidence="6 7">DSM 15382</strain>
    </source>
</reference>
<evidence type="ECO:0000256" key="2">
    <source>
        <dbReference type="ARBA" id="ARBA00005695"/>
    </source>
</evidence>
<accession>A0ABS1CV79</accession>